<keyword evidence="2" id="KW-1185">Reference proteome</keyword>
<reference evidence="1" key="1">
    <citation type="submission" date="2020-08" db="EMBL/GenBank/DDBJ databases">
        <title>Multicomponent nature underlies the extraordinary mechanical properties of spider dragline silk.</title>
        <authorList>
            <person name="Kono N."/>
            <person name="Nakamura H."/>
            <person name="Mori M."/>
            <person name="Yoshida Y."/>
            <person name="Ohtoshi R."/>
            <person name="Malay A.D."/>
            <person name="Moran D.A.P."/>
            <person name="Tomita M."/>
            <person name="Numata K."/>
            <person name="Arakawa K."/>
        </authorList>
    </citation>
    <scope>NUCLEOTIDE SEQUENCE</scope>
</reference>
<comment type="caution">
    <text evidence="1">The sequence shown here is derived from an EMBL/GenBank/DDBJ whole genome shotgun (WGS) entry which is preliminary data.</text>
</comment>
<evidence type="ECO:0000313" key="2">
    <source>
        <dbReference type="Proteomes" id="UP000887013"/>
    </source>
</evidence>
<dbReference type="Proteomes" id="UP000887013">
    <property type="component" value="Unassembled WGS sequence"/>
</dbReference>
<gene>
    <name evidence="1" type="ORF">NPIL_298061</name>
</gene>
<dbReference type="AlphaFoldDB" id="A0A8X6PFF1"/>
<sequence length="82" mass="9641">LKFLRQYTRTGVLYRPAFAFSPNCHFLFFLEYCMTTAPVFLIPMELSEGLSFLSHWIELSILKLERGHSTILDILVREFDPI</sequence>
<accession>A0A8X6PFF1</accession>
<protein>
    <submittedName>
        <fullName evidence="1">Uncharacterized protein</fullName>
    </submittedName>
</protein>
<organism evidence="1 2">
    <name type="scientific">Nephila pilipes</name>
    <name type="common">Giant wood spider</name>
    <name type="synonym">Nephila maculata</name>
    <dbReference type="NCBI Taxonomy" id="299642"/>
    <lineage>
        <taxon>Eukaryota</taxon>
        <taxon>Metazoa</taxon>
        <taxon>Ecdysozoa</taxon>
        <taxon>Arthropoda</taxon>
        <taxon>Chelicerata</taxon>
        <taxon>Arachnida</taxon>
        <taxon>Araneae</taxon>
        <taxon>Araneomorphae</taxon>
        <taxon>Entelegynae</taxon>
        <taxon>Araneoidea</taxon>
        <taxon>Nephilidae</taxon>
        <taxon>Nephila</taxon>
    </lineage>
</organism>
<feature type="non-terminal residue" evidence="1">
    <location>
        <position position="1"/>
    </location>
</feature>
<evidence type="ECO:0000313" key="1">
    <source>
        <dbReference type="EMBL" id="GFT67691.1"/>
    </source>
</evidence>
<dbReference type="EMBL" id="BMAW01069160">
    <property type="protein sequence ID" value="GFT67691.1"/>
    <property type="molecule type" value="Genomic_DNA"/>
</dbReference>
<proteinExistence type="predicted"/>
<name>A0A8X6PFF1_NEPPI</name>